<evidence type="ECO:0000256" key="1">
    <source>
        <dbReference type="SAM" id="MobiDB-lite"/>
    </source>
</evidence>
<feature type="transmembrane region" description="Helical" evidence="2">
    <location>
        <begin position="177"/>
        <end position="198"/>
    </location>
</feature>
<evidence type="ECO:0008006" key="5">
    <source>
        <dbReference type="Google" id="ProtNLM"/>
    </source>
</evidence>
<dbReference type="EMBL" id="CYYP01000003">
    <property type="protein sequence ID" value="CUN62224.1"/>
    <property type="molecule type" value="Genomic_DNA"/>
</dbReference>
<evidence type="ECO:0000313" key="4">
    <source>
        <dbReference type="Proteomes" id="UP000095468"/>
    </source>
</evidence>
<dbReference type="AlphaFoldDB" id="A0A173YE62"/>
<organism evidence="3 4">
    <name type="scientific">Collinsella aerofaciens</name>
    <dbReference type="NCBI Taxonomy" id="74426"/>
    <lineage>
        <taxon>Bacteria</taxon>
        <taxon>Bacillati</taxon>
        <taxon>Actinomycetota</taxon>
        <taxon>Coriobacteriia</taxon>
        <taxon>Coriobacteriales</taxon>
        <taxon>Coriobacteriaceae</taxon>
        <taxon>Collinsella</taxon>
    </lineage>
</organism>
<evidence type="ECO:0000256" key="2">
    <source>
        <dbReference type="SAM" id="Phobius"/>
    </source>
</evidence>
<name>A0A173YE62_9ACTN</name>
<dbReference type="Proteomes" id="UP000095468">
    <property type="component" value="Unassembled WGS sequence"/>
</dbReference>
<sequence>MPDNGSIQKRDVHEMAHGRPVQITEHTTVTELQPSLSDVVCANKKLQIGFVVALVVLAMLSGFVARPHFADTKTWDSTIEVIDQKKGNVLALTASCVALSAGITALPGDTGTPVAEQLAQLSGNLGIVLAVLYLEKYLLTILWSVGLGILIPFALVLFAVSLGIHGRWSTSAVLRRVATRVLVVAMIGMALVPASVWVSQKVDETYRVSIEQAEQKAADAADAADTTDKSAETSSKSNKKKSEATESKNVLEQLTDGASSLVTSVTSGAKQMTDEIVQQVTDLIEGVIVMIVTSCVIPLLVLVAFLWLGHVLLGIDISGPANYLTGRFLSAPSKHVKKGGQSE</sequence>
<evidence type="ECO:0000313" key="3">
    <source>
        <dbReference type="EMBL" id="CUN62224.1"/>
    </source>
</evidence>
<feature type="region of interest" description="Disordered" evidence="1">
    <location>
        <begin position="219"/>
        <end position="248"/>
    </location>
</feature>
<keyword evidence="2" id="KW-0812">Transmembrane</keyword>
<feature type="transmembrane region" description="Helical" evidence="2">
    <location>
        <begin position="140"/>
        <end position="165"/>
    </location>
</feature>
<feature type="transmembrane region" description="Helical" evidence="2">
    <location>
        <begin position="48"/>
        <end position="69"/>
    </location>
</feature>
<feature type="transmembrane region" description="Helical" evidence="2">
    <location>
        <begin position="287"/>
        <end position="308"/>
    </location>
</feature>
<gene>
    <name evidence="3" type="ORF">ERS852381_00451</name>
</gene>
<proteinExistence type="predicted"/>
<accession>A0A173YE62</accession>
<keyword evidence="2" id="KW-0472">Membrane</keyword>
<protein>
    <recommendedName>
        <fullName evidence="5">Beta-carotene 15,15'-monooxygenase</fullName>
    </recommendedName>
</protein>
<reference evidence="3 4" key="1">
    <citation type="submission" date="2015-09" db="EMBL/GenBank/DDBJ databases">
        <authorList>
            <consortium name="Pathogen Informatics"/>
        </authorList>
    </citation>
    <scope>NUCLEOTIDE SEQUENCE [LARGE SCALE GENOMIC DNA]</scope>
    <source>
        <strain evidence="3 4">2789STDY5608823</strain>
    </source>
</reference>
<keyword evidence="2" id="KW-1133">Transmembrane helix</keyword>